<organism evidence="2 3">
    <name type="scientific">Anabaenopsis arnoldii</name>
    <dbReference type="NCBI Taxonomy" id="2152938"/>
    <lineage>
        <taxon>Bacteria</taxon>
        <taxon>Bacillati</taxon>
        <taxon>Cyanobacteriota</taxon>
        <taxon>Cyanophyceae</taxon>
        <taxon>Nostocales</taxon>
        <taxon>Nodulariaceae</taxon>
        <taxon>Anabaenopsis</taxon>
    </lineage>
</organism>
<protein>
    <submittedName>
        <fullName evidence="2">Uncharacterized protein</fullName>
    </submittedName>
</protein>
<dbReference type="RefSeq" id="WP_271732867.1">
    <property type="nucleotide sequence ID" value="NZ_JANQDP010000103.1"/>
</dbReference>
<keyword evidence="3" id="KW-1185">Reference proteome</keyword>
<dbReference type="EMBL" id="JAQMUH010000101">
    <property type="protein sequence ID" value="MDB9539846.1"/>
    <property type="molecule type" value="Genomic_DNA"/>
</dbReference>
<accession>A0ABT5ARD5</accession>
<reference evidence="2 3" key="1">
    <citation type="submission" date="2023-01" db="EMBL/GenBank/DDBJ databases">
        <title>Genomes from the Australian National Cyanobacteria Reference Collection.</title>
        <authorList>
            <person name="Willis A."/>
            <person name="Lee E.M.F."/>
        </authorList>
    </citation>
    <scope>NUCLEOTIDE SEQUENCE [LARGE SCALE GENOMIC DNA]</scope>
    <source>
        <strain evidence="2 3">CS-1033</strain>
    </source>
</reference>
<evidence type="ECO:0000313" key="3">
    <source>
        <dbReference type="Proteomes" id="UP001212499"/>
    </source>
</evidence>
<gene>
    <name evidence="2" type="ORF">PN457_09270</name>
</gene>
<comment type="caution">
    <text evidence="2">The sequence shown here is derived from an EMBL/GenBank/DDBJ whole genome shotgun (WGS) entry which is preliminary data.</text>
</comment>
<evidence type="ECO:0000313" key="2">
    <source>
        <dbReference type="EMBL" id="MDB9539846.1"/>
    </source>
</evidence>
<name>A0ABT5ARD5_9CYAN</name>
<dbReference type="Proteomes" id="UP001212499">
    <property type="component" value="Unassembled WGS sequence"/>
</dbReference>
<feature type="region of interest" description="Disordered" evidence="1">
    <location>
        <begin position="21"/>
        <end position="47"/>
    </location>
</feature>
<sequence length="47" mass="5287">MTIRAESYRINPVKILSQNQAIAPHHLHNSDRPPSSPQSRGDRPIIS</sequence>
<evidence type="ECO:0000256" key="1">
    <source>
        <dbReference type="SAM" id="MobiDB-lite"/>
    </source>
</evidence>
<proteinExistence type="predicted"/>